<dbReference type="InterPro" id="IPR012442">
    <property type="entry name" value="DUF1645_plant"/>
</dbReference>
<keyword evidence="2" id="KW-0732">Signal</keyword>
<gene>
    <name evidence="3" type="ORF">LLUT_LOCUS18603</name>
</gene>
<evidence type="ECO:0000256" key="1">
    <source>
        <dbReference type="SAM" id="MobiDB-lite"/>
    </source>
</evidence>
<evidence type="ECO:0000256" key="2">
    <source>
        <dbReference type="SAM" id="SignalP"/>
    </source>
</evidence>
<dbReference type="Proteomes" id="UP001497480">
    <property type="component" value="Unassembled WGS sequence"/>
</dbReference>
<dbReference type="Pfam" id="PF07816">
    <property type="entry name" value="DUF1645"/>
    <property type="match status" value="1"/>
</dbReference>
<reference evidence="3 4" key="1">
    <citation type="submission" date="2024-03" db="EMBL/GenBank/DDBJ databases">
        <authorList>
            <person name="Martinez-Hernandez J."/>
        </authorList>
    </citation>
    <scope>NUCLEOTIDE SEQUENCE [LARGE SCALE GENOMIC DNA]</scope>
</reference>
<organism evidence="3 4">
    <name type="scientific">Lupinus luteus</name>
    <name type="common">European yellow lupine</name>
    <dbReference type="NCBI Taxonomy" id="3873"/>
    <lineage>
        <taxon>Eukaryota</taxon>
        <taxon>Viridiplantae</taxon>
        <taxon>Streptophyta</taxon>
        <taxon>Embryophyta</taxon>
        <taxon>Tracheophyta</taxon>
        <taxon>Spermatophyta</taxon>
        <taxon>Magnoliopsida</taxon>
        <taxon>eudicotyledons</taxon>
        <taxon>Gunneridae</taxon>
        <taxon>Pentapetalae</taxon>
        <taxon>rosids</taxon>
        <taxon>fabids</taxon>
        <taxon>Fabales</taxon>
        <taxon>Fabaceae</taxon>
        <taxon>Papilionoideae</taxon>
        <taxon>50 kb inversion clade</taxon>
        <taxon>genistoids sensu lato</taxon>
        <taxon>core genistoids</taxon>
        <taxon>Genisteae</taxon>
        <taxon>Lupinus</taxon>
    </lineage>
</organism>
<protein>
    <submittedName>
        <fullName evidence="3">Uncharacterized protein</fullName>
    </submittedName>
</protein>
<feature type="chain" id="PRO_5043337388" evidence="2">
    <location>
        <begin position="26"/>
        <end position="413"/>
    </location>
</feature>
<evidence type="ECO:0000313" key="3">
    <source>
        <dbReference type="EMBL" id="CAL0317543.1"/>
    </source>
</evidence>
<name>A0AAV1X8Q3_LUPLU</name>
<proteinExistence type="predicted"/>
<comment type="caution">
    <text evidence="3">The sequence shown here is derived from an EMBL/GenBank/DDBJ whole genome shotgun (WGS) entry which is preliminary data.</text>
</comment>
<keyword evidence="4" id="KW-1185">Reference proteome</keyword>
<feature type="signal peptide" evidence="2">
    <location>
        <begin position="1"/>
        <end position="25"/>
    </location>
</feature>
<dbReference type="EMBL" id="CAXHTB010000013">
    <property type="protein sequence ID" value="CAL0317543.1"/>
    <property type="molecule type" value="Genomic_DNA"/>
</dbReference>
<feature type="region of interest" description="Disordered" evidence="1">
    <location>
        <begin position="394"/>
        <end position="413"/>
    </location>
</feature>
<accession>A0AAV1X8Q3</accession>
<evidence type="ECO:0000313" key="4">
    <source>
        <dbReference type="Proteomes" id="UP001497480"/>
    </source>
</evidence>
<sequence>MRLMSLACFTVLLVLVMLMLKMSFAATDESTKLNPSSEAKGVHFIVHGVCVCDNIMDISFSNELGYMSALTCASQDMCFYSAPTSPSRLKLCAPSGFQTGNTTPRTYYDDVKSNLDEFEFETSRRFNYLGDLFYNETSQRNEDTFDHQQDQQTMAFADDLFCDGKVLPLVPPLKLPPRLLQNGDGSMMSTQSSALTSPRSPGSLLRFPFSRLTWRNDDFDPFMAALEKVREEKWGKTKAKHGLRRTRSLSPFRGFNYKSNKHKGLSQSNQSESNCCGPSQLKCELQKEPLKLASGITSMPAEPKGLVFARQVRLVGVCNDAKFETKKTSDSKLAKETEKGESERGGFWAWKNKKENIMKFLFGNAYKGKAHAKTELEDKKAVLEKPDFMRKLDMKSVKLTHSTQQDKKKRHVR</sequence>
<dbReference type="AlphaFoldDB" id="A0AAV1X8Q3"/>